<dbReference type="HOGENOM" id="CLU_1561168_0_0_5"/>
<evidence type="ECO:0000313" key="3">
    <source>
        <dbReference type="Proteomes" id="UP000003947"/>
    </source>
</evidence>
<feature type="compositionally biased region" description="Low complexity" evidence="1">
    <location>
        <begin position="129"/>
        <end position="143"/>
    </location>
</feature>
<dbReference type="AlphaFoldDB" id="I4Z267"/>
<reference evidence="2 3" key="1">
    <citation type="submission" date="2012-02" db="EMBL/GenBank/DDBJ databases">
        <title>Improved High-Quality Draft sequence of Microvirga sp. WSM3557.</title>
        <authorList>
            <consortium name="US DOE Joint Genome Institute"/>
            <person name="Lucas S."/>
            <person name="Han J."/>
            <person name="Lapidus A."/>
            <person name="Cheng J.-F."/>
            <person name="Goodwin L."/>
            <person name="Pitluck S."/>
            <person name="Peters L."/>
            <person name="Zhang X."/>
            <person name="Detter J.C."/>
            <person name="Han C."/>
            <person name="Tapia R."/>
            <person name="Land M."/>
            <person name="Hauser L."/>
            <person name="Kyrpides N."/>
            <person name="Ivanova N."/>
            <person name="Pagani I."/>
            <person name="Brau L."/>
            <person name="Yates R."/>
            <person name="O'Hara G."/>
            <person name="Rui T."/>
            <person name="Howieson J."/>
            <person name="Reeve W."/>
            <person name="Woyke T."/>
        </authorList>
    </citation>
    <scope>NUCLEOTIDE SEQUENCE [LARGE SCALE GENOMIC DNA]</scope>
    <source>
        <strain evidence="2 3">WSM3557</strain>
    </source>
</reference>
<organism evidence="2 3">
    <name type="scientific">Microvirga lotononidis</name>
    <dbReference type="NCBI Taxonomy" id="864069"/>
    <lineage>
        <taxon>Bacteria</taxon>
        <taxon>Pseudomonadati</taxon>
        <taxon>Pseudomonadota</taxon>
        <taxon>Alphaproteobacteria</taxon>
        <taxon>Hyphomicrobiales</taxon>
        <taxon>Methylobacteriaceae</taxon>
        <taxon>Microvirga</taxon>
    </lineage>
</organism>
<dbReference type="InterPro" id="IPR027056">
    <property type="entry name" value="Gluconate_2DH_su3"/>
</dbReference>
<evidence type="ECO:0000256" key="1">
    <source>
        <dbReference type="SAM" id="MobiDB-lite"/>
    </source>
</evidence>
<dbReference type="Proteomes" id="UP000003947">
    <property type="component" value="Unassembled WGS sequence"/>
</dbReference>
<dbReference type="PATRIC" id="fig|864069.3.peg.1237"/>
<protein>
    <recommendedName>
        <fullName evidence="4">Gluconate 2-dehydrogenase subunit 3</fullName>
    </recommendedName>
</protein>
<name>I4Z267_9HYPH</name>
<gene>
    <name evidence="2" type="ORF">MicloDRAFT_00011140</name>
</gene>
<evidence type="ECO:0008006" key="4">
    <source>
        <dbReference type="Google" id="ProtNLM"/>
    </source>
</evidence>
<dbReference type="OrthoDB" id="8400810at2"/>
<sequence length="171" mass="18478">METRALKQMELLHAVMDRIIPRDQDPSATDLGVDRYVLHQFQTGAVPEADKILDGLAALAEAAHIRRGHMFQDLSDDEQDQVLRDVTSEPWFGALTELVAEGYYADPGNDGNAGARSWVMIGYEHRLPEGPSGPATAEAPAEAARTRTGDAPDDIEGLRPGETAQGARSDG</sequence>
<dbReference type="Pfam" id="PF13618">
    <property type="entry name" value="Gluconate_2-dh3"/>
    <property type="match status" value="1"/>
</dbReference>
<evidence type="ECO:0000313" key="2">
    <source>
        <dbReference type="EMBL" id="EIM30309.1"/>
    </source>
</evidence>
<feature type="region of interest" description="Disordered" evidence="1">
    <location>
        <begin position="128"/>
        <end position="171"/>
    </location>
</feature>
<keyword evidence="3" id="KW-1185">Reference proteome</keyword>
<dbReference type="EMBL" id="JH660639">
    <property type="protein sequence ID" value="EIM30309.1"/>
    <property type="molecule type" value="Genomic_DNA"/>
</dbReference>
<proteinExistence type="predicted"/>
<dbReference type="STRING" id="864069.MicloDRAFT_00011140"/>
<accession>I4Z267</accession>